<dbReference type="SUPFAM" id="SSF53448">
    <property type="entry name" value="Nucleotide-diphospho-sugar transferases"/>
    <property type="match status" value="1"/>
</dbReference>
<dbReference type="EMBL" id="UYYG01001155">
    <property type="protein sequence ID" value="VDN56415.1"/>
    <property type="molecule type" value="Genomic_DNA"/>
</dbReference>
<dbReference type="Proteomes" id="UP000038040">
    <property type="component" value="Unplaced"/>
</dbReference>
<evidence type="ECO:0000256" key="3">
    <source>
        <dbReference type="ARBA" id="ARBA00012457"/>
    </source>
</evidence>
<keyword evidence="9" id="KW-1185">Reference proteome</keyword>
<proteinExistence type="inferred from homology"/>
<evidence type="ECO:0000256" key="5">
    <source>
        <dbReference type="ARBA" id="ARBA00022695"/>
    </source>
</evidence>
<dbReference type="InterPro" id="IPR029044">
    <property type="entry name" value="Nucleotide-diphossugar_trans"/>
</dbReference>
<evidence type="ECO:0000313" key="10">
    <source>
        <dbReference type="WBParaSite" id="DME_0000202801-mRNA-1"/>
    </source>
</evidence>
<dbReference type="CDD" id="cd04193">
    <property type="entry name" value="UDPGlcNAc_PPase"/>
    <property type="match status" value="1"/>
</dbReference>
<evidence type="ECO:0000256" key="4">
    <source>
        <dbReference type="ARBA" id="ARBA00022679"/>
    </source>
</evidence>
<dbReference type="OrthoDB" id="532420at2759"/>
<dbReference type="Pfam" id="PF01704">
    <property type="entry name" value="UDPGP"/>
    <property type="match status" value="1"/>
</dbReference>
<dbReference type="InterPro" id="IPR002618">
    <property type="entry name" value="UDPGP_fam"/>
</dbReference>
<keyword evidence="4" id="KW-0808">Transferase</keyword>
<name>A0A0N4U5B3_DRAME</name>
<evidence type="ECO:0000313" key="9">
    <source>
        <dbReference type="Proteomes" id="UP000274756"/>
    </source>
</evidence>
<evidence type="ECO:0000256" key="2">
    <source>
        <dbReference type="ARBA" id="ARBA00010401"/>
    </source>
</evidence>
<reference evidence="7 9" key="2">
    <citation type="submission" date="2018-11" db="EMBL/GenBank/DDBJ databases">
        <authorList>
            <consortium name="Pathogen Informatics"/>
        </authorList>
    </citation>
    <scope>NUCLEOTIDE SEQUENCE [LARGE SCALE GENOMIC DNA]</scope>
</reference>
<dbReference type="EC" id="2.7.7.23" evidence="3"/>
<comment type="similarity">
    <text evidence="2">Belongs to the UDPGP type 1 family.</text>
</comment>
<reference evidence="10" key="1">
    <citation type="submission" date="2017-02" db="UniProtKB">
        <authorList>
            <consortium name="WormBaseParasite"/>
        </authorList>
    </citation>
    <scope>IDENTIFICATION</scope>
</reference>
<dbReference type="PANTHER" id="PTHR11952">
    <property type="entry name" value="UDP- GLUCOSE PYROPHOSPHORYLASE"/>
    <property type="match status" value="1"/>
</dbReference>
<comment type="catalytic activity">
    <reaction evidence="6">
        <text>N-acetyl-alpha-D-glucosamine 1-phosphate + UTP + H(+) = UDP-N-acetyl-alpha-D-glucosamine + diphosphate</text>
        <dbReference type="Rhea" id="RHEA:13509"/>
        <dbReference type="ChEBI" id="CHEBI:15378"/>
        <dbReference type="ChEBI" id="CHEBI:33019"/>
        <dbReference type="ChEBI" id="CHEBI:46398"/>
        <dbReference type="ChEBI" id="CHEBI:57705"/>
        <dbReference type="ChEBI" id="CHEBI:57776"/>
        <dbReference type="EC" id="2.7.7.23"/>
    </reaction>
</comment>
<dbReference type="GO" id="GO:0003977">
    <property type="term" value="F:UDP-N-acetylglucosamine diphosphorylase activity"/>
    <property type="evidence" value="ECO:0007669"/>
    <property type="project" value="UniProtKB-EC"/>
</dbReference>
<dbReference type="InterPro" id="IPR039741">
    <property type="entry name" value="UDP-sugar_pyrophosphorylase"/>
</dbReference>
<evidence type="ECO:0000313" key="8">
    <source>
        <dbReference type="Proteomes" id="UP000038040"/>
    </source>
</evidence>
<dbReference type="STRING" id="318479.A0A0N4U5B3"/>
<sequence>SFLTSVKLLFSGLRAIAEGKVAAVVLAGGQATRLGASKPKDCNSLFALQAARIARLQVLAAKQFPSYRPIIHWIIMTSASTEADTKRHLEEIAQMSELTMDQITIFNQGELPCITFDEKLILSSKSKIATAPDGNGGLYEAIRPHLPRFRSIGIRYFHVYCVDNILCRVADPHFIGYCIEKNADCAAKVVEKVDPGERVGVICKEDGKIKVIEYTELPRDLAEKRTESGKLVFRAGNIANHFFSLEFLEKVCSDDYPIIYHLAFKKIPFVDENGTIIKPNSENGYKLEKFIFDVFEFSQNFFVWEVPRAEEFSPLKNAENAGKECLSTCLRDLFAEHRRWLKCKSDDDRNLFVHPNNQVRISSYSLSVQFISYNFI</sequence>
<keyword evidence="5" id="KW-0548">Nucleotidyltransferase</keyword>
<comment type="pathway">
    <text evidence="1">Nucleotide-sugar biosynthesis; UDP-N-acetyl-alpha-D-glucosamine biosynthesis; UDP-N-acetyl-alpha-D-glucosamine from N-acetyl-alpha-D-glucosamine 1-phosphate: step 1/1.</text>
</comment>
<accession>A0A0N4U5B3</accession>
<protein>
    <recommendedName>
        <fullName evidence="3">UDP-N-acetylglucosamine diphosphorylase</fullName>
        <ecNumber evidence="3">2.7.7.23</ecNumber>
    </recommendedName>
</protein>
<evidence type="ECO:0000256" key="1">
    <source>
        <dbReference type="ARBA" id="ARBA00005208"/>
    </source>
</evidence>
<dbReference type="WBParaSite" id="DME_0000202801-mRNA-1">
    <property type="protein sequence ID" value="DME_0000202801-mRNA-1"/>
    <property type="gene ID" value="DME_0000202801"/>
</dbReference>
<evidence type="ECO:0000313" key="7">
    <source>
        <dbReference type="EMBL" id="VDN56415.1"/>
    </source>
</evidence>
<dbReference type="Gene3D" id="3.90.550.10">
    <property type="entry name" value="Spore Coat Polysaccharide Biosynthesis Protein SpsA, Chain A"/>
    <property type="match status" value="1"/>
</dbReference>
<gene>
    <name evidence="7" type="ORF">DME_LOCUS6388</name>
</gene>
<dbReference type="PANTHER" id="PTHR11952:SF2">
    <property type="entry name" value="LD24639P"/>
    <property type="match status" value="1"/>
</dbReference>
<dbReference type="Proteomes" id="UP000274756">
    <property type="component" value="Unassembled WGS sequence"/>
</dbReference>
<organism evidence="8 10">
    <name type="scientific">Dracunculus medinensis</name>
    <name type="common">Guinea worm</name>
    <dbReference type="NCBI Taxonomy" id="318479"/>
    <lineage>
        <taxon>Eukaryota</taxon>
        <taxon>Metazoa</taxon>
        <taxon>Ecdysozoa</taxon>
        <taxon>Nematoda</taxon>
        <taxon>Chromadorea</taxon>
        <taxon>Rhabditida</taxon>
        <taxon>Spirurina</taxon>
        <taxon>Dracunculoidea</taxon>
        <taxon>Dracunculidae</taxon>
        <taxon>Dracunculus</taxon>
    </lineage>
</organism>
<evidence type="ECO:0000256" key="6">
    <source>
        <dbReference type="ARBA" id="ARBA00048493"/>
    </source>
</evidence>
<dbReference type="AlphaFoldDB" id="A0A0N4U5B3"/>